<gene>
    <name evidence="1" type="ORF">GD597_11930</name>
</gene>
<protein>
    <submittedName>
        <fullName evidence="1">Uncharacterized protein</fullName>
    </submittedName>
</protein>
<dbReference type="Proteomes" id="UP000598971">
    <property type="component" value="Unassembled WGS sequence"/>
</dbReference>
<organism evidence="1 2">
    <name type="scientific">Limnovirga soli</name>
    <dbReference type="NCBI Taxonomy" id="2656915"/>
    <lineage>
        <taxon>Bacteria</taxon>
        <taxon>Pseudomonadati</taxon>
        <taxon>Bacteroidota</taxon>
        <taxon>Chitinophagia</taxon>
        <taxon>Chitinophagales</taxon>
        <taxon>Chitinophagaceae</taxon>
        <taxon>Limnovirga</taxon>
    </lineage>
</organism>
<evidence type="ECO:0000313" key="2">
    <source>
        <dbReference type="Proteomes" id="UP000598971"/>
    </source>
</evidence>
<name>A0A8J8FDQ6_9BACT</name>
<dbReference type="EMBL" id="WHPF01000007">
    <property type="protein sequence ID" value="NNV56171.1"/>
    <property type="molecule type" value="Genomic_DNA"/>
</dbReference>
<sequence length="62" mass="7201">MSKEEIKYEISKVLDHFSDKALTELLSFLKELDAKKEDEFSINTSLNRILTEDKELLAKLAQ</sequence>
<proteinExistence type="predicted"/>
<dbReference type="AlphaFoldDB" id="A0A8J8FDQ6"/>
<keyword evidence="2" id="KW-1185">Reference proteome</keyword>
<accession>A0A8J8FDQ6</accession>
<comment type="caution">
    <text evidence="1">The sequence shown here is derived from an EMBL/GenBank/DDBJ whole genome shotgun (WGS) entry which is preliminary data.</text>
</comment>
<reference evidence="1" key="1">
    <citation type="submission" date="2019-10" db="EMBL/GenBank/DDBJ databases">
        <title>Draft genome sequence of Panacibacter sp. KCS-6.</title>
        <authorList>
            <person name="Yim K.J."/>
        </authorList>
    </citation>
    <scope>NUCLEOTIDE SEQUENCE</scope>
    <source>
        <strain evidence="1">KCS-6</strain>
    </source>
</reference>
<evidence type="ECO:0000313" key="1">
    <source>
        <dbReference type="EMBL" id="NNV56171.1"/>
    </source>
</evidence>
<dbReference type="RefSeq" id="WP_171608101.1">
    <property type="nucleotide sequence ID" value="NZ_WHPF01000007.1"/>
</dbReference>